<organism evidence="2 3">
    <name type="scientific">Notoacmeibacter ruber</name>
    <dbReference type="NCBI Taxonomy" id="2670375"/>
    <lineage>
        <taxon>Bacteria</taxon>
        <taxon>Pseudomonadati</taxon>
        <taxon>Pseudomonadota</taxon>
        <taxon>Alphaproteobacteria</taxon>
        <taxon>Hyphomicrobiales</taxon>
        <taxon>Notoacmeibacteraceae</taxon>
        <taxon>Notoacmeibacter</taxon>
    </lineage>
</organism>
<dbReference type="PANTHER" id="PTHR45947:SF3">
    <property type="entry name" value="SULFOQUINOVOSYL TRANSFERASE SQD2"/>
    <property type="match status" value="1"/>
</dbReference>
<reference evidence="2 3" key="1">
    <citation type="submission" date="2018-10" db="EMBL/GenBank/DDBJ databases">
        <title>Notoacmeibacter sp. M2BS9Y-3-1, whole genome shotgun sequence.</title>
        <authorList>
            <person name="Tuo L."/>
        </authorList>
    </citation>
    <scope>NUCLEOTIDE SEQUENCE [LARGE SCALE GENOMIC DNA]</scope>
    <source>
        <strain evidence="2 3">M2BS9Y-3-1</strain>
    </source>
</reference>
<sequence>MVTSPPAARRAASPEPLLAVAPNLKRRLSGVTATIARLVPLQAQKEPVAAYGTGLPHDVPTIGTLRLLREGYRRRSGQPVFHARRNTEMLLGLVLRDLLFGRWKLLFTSASQRHHTAWSRFLISRMDHVIATSAAGQAYLAVPSDVVHHGIDIDSFSPPSDRAASRKSLGLPERPTIGCFGRIRRQKGTDVFVEAMIALLAERPAWQGVVLGRATEGHQAFLGELQSKAEAAGLADRILYPPEVPVDEVPQWYKALDIFVAPQRWEGFGLTVLEALSTGVPTVATRVGAFPELIVDGETGFLIEPGNENAMIGPLAGLMDNEAERKAMAVAARRYAEQHFSIETEVETLLAIYRRLANESWDSAR</sequence>
<feature type="domain" description="Glycosyl transferase family 1" evidence="1">
    <location>
        <begin position="162"/>
        <end position="334"/>
    </location>
</feature>
<dbReference type="RefSeq" id="WP_121645271.1">
    <property type="nucleotide sequence ID" value="NZ_RCWN01000001.1"/>
</dbReference>
<dbReference type="InterPro" id="IPR001296">
    <property type="entry name" value="Glyco_trans_1"/>
</dbReference>
<keyword evidence="2" id="KW-0808">Transferase</keyword>
<dbReference type="Pfam" id="PF00534">
    <property type="entry name" value="Glycos_transf_1"/>
    <property type="match status" value="1"/>
</dbReference>
<evidence type="ECO:0000259" key="1">
    <source>
        <dbReference type="Pfam" id="PF00534"/>
    </source>
</evidence>
<accession>A0A3L7JCW7</accession>
<dbReference type="AlphaFoldDB" id="A0A3L7JCW7"/>
<comment type="caution">
    <text evidence="2">The sequence shown here is derived from an EMBL/GenBank/DDBJ whole genome shotgun (WGS) entry which is preliminary data.</text>
</comment>
<gene>
    <name evidence="2" type="ORF">D8780_08890</name>
</gene>
<evidence type="ECO:0000313" key="2">
    <source>
        <dbReference type="EMBL" id="RLQ88304.1"/>
    </source>
</evidence>
<dbReference type="EMBL" id="RCWN01000001">
    <property type="protein sequence ID" value="RLQ88304.1"/>
    <property type="molecule type" value="Genomic_DNA"/>
</dbReference>
<evidence type="ECO:0000313" key="3">
    <source>
        <dbReference type="Proteomes" id="UP000281094"/>
    </source>
</evidence>
<dbReference type="Gene3D" id="3.40.50.2000">
    <property type="entry name" value="Glycogen Phosphorylase B"/>
    <property type="match status" value="1"/>
</dbReference>
<dbReference type="GO" id="GO:0016758">
    <property type="term" value="F:hexosyltransferase activity"/>
    <property type="evidence" value="ECO:0007669"/>
    <property type="project" value="TreeGrafter"/>
</dbReference>
<dbReference type="CDD" id="cd03801">
    <property type="entry name" value="GT4_PimA-like"/>
    <property type="match status" value="1"/>
</dbReference>
<dbReference type="InterPro" id="IPR050194">
    <property type="entry name" value="Glycosyltransferase_grp1"/>
</dbReference>
<protein>
    <submittedName>
        <fullName evidence="2">Glycosyltransferase family 1 protein</fullName>
    </submittedName>
</protein>
<keyword evidence="3" id="KW-1185">Reference proteome</keyword>
<dbReference type="PANTHER" id="PTHR45947">
    <property type="entry name" value="SULFOQUINOVOSYL TRANSFERASE SQD2"/>
    <property type="match status" value="1"/>
</dbReference>
<dbReference type="SUPFAM" id="SSF53756">
    <property type="entry name" value="UDP-Glycosyltransferase/glycogen phosphorylase"/>
    <property type="match status" value="1"/>
</dbReference>
<dbReference type="Proteomes" id="UP000281094">
    <property type="component" value="Unassembled WGS sequence"/>
</dbReference>
<proteinExistence type="predicted"/>
<name>A0A3L7JCW7_9HYPH</name>